<feature type="transmembrane region" description="Helical" evidence="2">
    <location>
        <begin position="272"/>
        <end position="298"/>
    </location>
</feature>
<dbReference type="Pfam" id="PF20152">
    <property type="entry name" value="DUF6534"/>
    <property type="match status" value="1"/>
</dbReference>
<feature type="transmembrane region" description="Helical" evidence="2">
    <location>
        <begin position="235"/>
        <end position="260"/>
    </location>
</feature>
<dbReference type="PANTHER" id="PTHR40465:SF1">
    <property type="entry name" value="DUF6534 DOMAIN-CONTAINING PROTEIN"/>
    <property type="match status" value="1"/>
</dbReference>
<evidence type="ECO:0000256" key="1">
    <source>
        <dbReference type="SAM" id="MobiDB-lite"/>
    </source>
</evidence>
<accession>A0ABR3FA40</accession>
<evidence type="ECO:0000313" key="5">
    <source>
        <dbReference type="Proteomes" id="UP001465976"/>
    </source>
</evidence>
<gene>
    <name evidence="4" type="ORF">V5O48_009809</name>
</gene>
<protein>
    <recommendedName>
        <fullName evidence="3">DUF6534 domain-containing protein</fullName>
    </recommendedName>
</protein>
<name>A0ABR3FA40_9AGAR</name>
<dbReference type="EMBL" id="JBAHYK010000663">
    <property type="protein sequence ID" value="KAL0572162.1"/>
    <property type="molecule type" value="Genomic_DNA"/>
</dbReference>
<evidence type="ECO:0000259" key="3">
    <source>
        <dbReference type="Pfam" id="PF20152"/>
    </source>
</evidence>
<keyword evidence="5" id="KW-1185">Reference proteome</keyword>
<feature type="transmembrane region" description="Helical" evidence="2">
    <location>
        <begin position="169"/>
        <end position="191"/>
    </location>
</feature>
<feature type="region of interest" description="Disordered" evidence="1">
    <location>
        <begin position="391"/>
        <end position="432"/>
    </location>
</feature>
<feature type="transmembrane region" description="Helical" evidence="2">
    <location>
        <begin position="132"/>
        <end position="157"/>
    </location>
</feature>
<proteinExistence type="predicted"/>
<dbReference type="InterPro" id="IPR045339">
    <property type="entry name" value="DUF6534"/>
</dbReference>
<dbReference type="PANTHER" id="PTHR40465">
    <property type="entry name" value="CHROMOSOME 1, WHOLE GENOME SHOTGUN SEQUENCE"/>
    <property type="match status" value="1"/>
</dbReference>
<feature type="transmembrane region" description="Helical" evidence="2">
    <location>
        <begin position="304"/>
        <end position="325"/>
    </location>
</feature>
<dbReference type="Proteomes" id="UP001465976">
    <property type="component" value="Unassembled WGS sequence"/>
</dbReference>
<comment type="caution">
    <text evidence="4">The sequence shown here is derived from an EMBL/GenBank/DDBJ whole genome shotgun (WGS) entry which is preliminary data.</text>
</comment>
<keyword evidence="2" id="KW-0472">Membrane</keyword>
<feature type="transmembrane region" description="Helical" evidence="2">
    <location>
        <begin position="203"/>
        <end position="223"/>
    </location>
</feature>
<feature type="compositionally biased region" description="Basic and acidic residues" evidence="1">
    <location>
        <begin position="402"/>
        <end position="420"/>
    </location>
</feature>
<evidence type="ECO:0000313" key="4">
    <source>
        <dbReference type="EMBL" id="KAL0572162.1"/>
    </source>
</evidence>
<feature type="region of interest" description="Disordered" evidence="1">
    <location>
        <begin position="334"/>
        <end position="356"/>
    </location>
</feature>
<keyword evidence="2" id="KW-0812">Transmembrane</keyword>
<organism evidence="4 5">
    <name type="scientific">Marasmius crinis-equi</name>
    <dbReference type="NCBI Taxonomy" id="585013"/>
    <lineage>
        <taxon>Eukaryota</taxon>
        <taxon>Fungi</taxon>
        <taxon>Dikarya</taxon>
        <taxon>Basidiomycota</taxon>
        <taxon>Agaricomycotina</taxon>
        <taxon>Agaricomycetes</taxon>
        <taxon>Agaricomycetidae</taxon>
        <taxon>Agaricales</taxon>
        <taxon>Marasmiineae</taxon>
        <taxon>Marasmiaceae</taxon>
        <taxon>Marasmius</taxon>
    </lineage>
</organism>
<feature type="transmembrane region" description="Helical" evidence="2">
    <location>
        <begin position="95"/>
        <end position="120"/>
    </location>
</feature>
<feature type="domain" description="DUF6534" evidence="3">
    <location>
        <begin position="243"/>
        <end position="330"/>
    </location>
</feature>
<reference evidence="4 5" key="1">
    <citation type="submission" date="2024-02" db="EMBL/GenBank/DDBJ databases">
        <title>A draft genome for the cacao thread blight pathogen Marasmius crinis-equi.</title>
        <authorList>
            <person name="Cohen S.P."/>
            <person name="Baruah I.K."/>
            <person name="Amoako-Attah I."/>
            <person name="Bukari Y."/>
            <person name="Meinhardt L.W."/>
            <person name="Bailey B.A."/>
        </authorList>
    </citation>
    <scope>NUCLEOTIDE SEQUENCE [LARGE SCALE GENOMIC DNA]</scope>
    <source>
        <strain evidence="4 5">GH-76</strain>
    </source>
</reference>
<evidence type="ECO:0000256" key="2">
    <source>
        <dbReference type="SAM" id="Phobius"/>
    </source>
</evidence>
<sequence length="432" mass="47734">MSRMSSAASTYVTSWQVSVCTVSSASRHAHVRSVAALERGTLIGTIENQSGLDEKKFLQPELASRCFSPLLLLDNLFPEHFHAKGMSTPPLDSTIGMMFIGTVIGTALWGITCVQTWFYFDNYPNDGWLLKSWVIATFISDTAHEILVCQIVYMYFVSNFGDYDATHRVLTGVYVEVLINGLTGLLVQIFLSYRIWTCTQGALIAGGFATAAAYMAMGIASNLDNYDQLKGLRGLSMSINVLAVITDLTISAAICTYLNVSRTGYAWSNHVINRLILFSINTGLVTSFCACMSLITILVWPDTLIYFAFYFIIGRFYSNSLMATLNARKSIKNGPSSNSIDTEAPDTHTRSRATRVNTRLRIPGERRSTRTGIQVQIDTVLDKFHDDRLSQLDDGEEQVEPIELKEIGSPDDRDDAESGTRSKVHVGDGVAL</sequence>
<keyword evidence="2" id="KW-1133">Transmembrane helix</keyword>